<evidence type="ECO:0008006" key="6">
    <source>
        <dbReference type="Google" id="ProtNLM"/>
    </source>
</evidence>
<dbReference type="GO" id="GO:0005829">
    <property type="term" value="C:cytosol"/>
    <property type="evidence" value="ECO:0007669"/>
    <property type="project" value="TreeGrafter"/>
</dbReference>
<dbReference type="PANTHER" id="PTHR30160">
    <property type="entry name" value="TETRAACYLDISACCHARIDE 4'-KINASE-RELATED"/>
    <property type="match status" value="1"/>
</dbReference>
<dbReference type="GO" id="GO:0008713">
    <property type="term" value="F:ADP-heptose-lipopolysaccharide heptosyltransferase activity"/>
    <property type="evidence" value="ECO:0007669"/>
    <property type="project" value="TreeGrafter"/>
</dbReference>
<evidence type="ECO:0000256" key="1">
    <source>
        <dbReference type="ARBA" id="ARBA00022676"/>
    </source>
</evidence>
<accession>A0A0F5K448</accession>
<protein>
    <recommendedName>
        <fullName evidence="6">ADP-heptose--LPS heptosyltransferase</fullName>
    </recommendedName>
</protein>
<keyword evidence="2" id="KW-0808">Transferase</keyword>
<dbReference type="EMBL" id="LAQU01000003">
    <property type="protein sequence ID" value="KKB64710.1"/>
    <property type="molecule type" value="Genomic_DNA"/>
</dbReference>
<dbReference type="SUPFAM" id="SSF53756">
    <property type="entry name" value="UDP-Glycosyltransferase/glycogen phosphorylase"/>
    <property type="match status" value="1"/>
</dbReference>
<gene>
    <name evidence="4" type="ORF">WM40_04820</name>
</gene>
<dbReference type="PATRIC" id="fig|28092.6.peg.1143"/>
<feature type="region of interest" description="Disordered" evidence="3">
    <location>
        <begin position="283"/>
        <end position="334"/>
    </location>
</feature>
<comment type="caution">
    <text evidence="4">The sequence shown here is derived from an EMBL/GenBank/DDBJ whole genome shotgun (WGS) entry which is preliminary data.</text>
</comment>
<evidence type="ECO:0000256" key="2">
    <source>
        <dbReference type="ARBA" id="ARBA00022679"/>
    </source>
</evidence>
<dbReference type="Gene3D" id="3.40.50.2000">
    <property type="entry name" value="Glycogen Phosphorylase B"/>
    <property type="match status" value="1"/>
</dbReference>
<dbReference type="Pfam" id="PF01075">
    <property type="entry name" value="Glyco_transf_9"/>
    <property type="match status" value="1"/>
</dbReference>
<evidence type="ECO:0000313" key="5">
    <source>
        <dbReference type="Proteomes" id="UP000033618"/>
    </source>
</evidence>
<keyword evidence="1" id="KW-0328">Glycosyltransferase</keyword>
<organism evidence="4 5">
    <name type="scientific">Robbsia andropogonis</name>
    <dbReference type="NCBI Taxonomy" id="28092"/>
    <lineage>
        <taxon>Bacteria</taxon>
        <taxon>Pseudomonadati</taxon>
        <taxon>Pseudomonadota</taxon>
        <taxon>Betaproteobacteria</taxon>
        <taxon>Burkholderiales</taxon>
        <taxon>Burkholderiaceae</taxon>
        <taxon>Robbsia</taxon>
    </lineage>
</organism>
<dbReference type="AlphaFoldDB" id="A0A0F5K448"/>
<dbReference type="InterPro" id="IPR002201">
    <property type="entry name" value="Glyco_trans_9"/>
</dbReference>
<dbReference type="STRING" id="28092.WM40_04820"/>
<evidence type="ECO:0000256" key="3">
    <source>
        <dbReference type="SAM" id="MobiDB-lite"/>
    </source>
</evidence>
<evidence type="ECO:0000313" key="4">
    <source>
        <dbReference type="EMBL" id="KKB64710.1"/>
    </source>
</evidence>
<name>A0A0F5K448_9BURK</name>
<proteinExistence type="predicted"/>
<dbReference type="InterPro" id="IPR051199">
    <property type="entry name" value="LPS_LOS_Heptosyltrfase"/>
</dbReference>
<dbReference type="GO" id="GO:0009244">
    <property type="term" value="P:lipopolysaccharide core region biosynthetic process"/>
    <property type="evidence" value="ECO:0007669"/>
    <property type="project" value="TreeGrafter"/>
</dbReference>
<keyword evidence="5" id="KW-1185">Reference proteome</keyword>
<reference evidence="4 5" key="1">
    <citation type="submission" date="2015-03" db="EMBL/GenBank/DDBJ databases">
        <title>Draft Genome Sequence of Burkholderia andropogonis type strain ICMP2807, isolated from Sorghum bicolor.</title>
        <authorList>
            <person name="Lopes-Santos L."/>
            <person name="Castro D.B."/>
            <person name="Ottoboni L.M."/>
            <person name="Park D."/>
            <person name="Weirc B.S."/>
            <person name="Destefano S.A."/>
        </authorList>
    </citation>
    <scope>NUCLEOTIDE SEQUENCE [LARGE SCALE GENOMIC DNA]</scope>
    <source>
        <strain evidence="4 5">ICMP2807</strain>
    </source>
</reference>
<sequence length="388" mass="42840">MRTVSLARADTTINSLPPNHLHTSMPRNKAIGIVMPHAIGDSMYLMVLLRALLRQGDDLTLIGGVIYPLRAWFPEVPVARWVPDPCDHAAREALLRGFDQIVQMFPRPMADRLLADDPLVAPRLLRLVDLPGFYNRAHVLHALMAAGRQHLGLHASESDVPLDNGMRPPSPLLHREHDKRVVIHPVASNTFKTWDAAKFVRLAHGLRHRGLQPCLAVPPDEASAWHQRAPGIDVVAFAALPDLAAFLYTSGWFIGNDSGIGHLASALDIPTVSVFPRKGLAQRWHPRRHRQNPTRVAIRTEAGDQPDADRAGSADVTASDAPGAGSGNDTRAHPYSRQGAYNVVVLPMPFLPITKLKERYWRGLMPVSRVLAAFDRQRRTIETPDGPP</sequence>
<dbReference type="Proteomes" id="UP000033618">
    <property type="component" value="Unassembled WGS sequence"/>
</dbReference>